<dbReference type="Pfam" id="PF19578">
    <property type="entry name" value="DUF6090"/>
    <property type="match status" value="1"/>
</dbReference>
<dbReference type="InterPro" id="IPR045749">
    <property type="entry name" value="DUF6090"/>
</dbReference>
<proteinExistence type="predicted"/>
<feature type="transmembrane region" description="Helical" evidence="1">
    <location>
        <begin position="21"/>
        <end position="42"/>
    </location>
</feature>
<sequence>MIGFFRKIRLQLMVSQEKSKYLKYAIGEITLVVIGILIALSINNWNERRKTRNEEQVYLLGLRDEFQFNQQALLKAFRINETNLRHALELIKYTGPGTPQLTESQFDSLLYGSIVNEVQFLPSPGVLNEITNSGKLGNFSDVELKKALASWESILSRVRFQEQEEVQRTRLGILNFLSDKVNERRGSYAKYAAVVGFGPSKFKGNNQNVLQLEEFENKLLEFIFTNTFLRDNYYPQLRERIDLILSLINQNIDPSS</sequence>
<gene>
    <name evidence="2" type="ORF">GCM10011340_15010</name>
</gene>
<name>A0ABQ3I447_9BACT</name>
<comment type="caution">
    <text evidence="2">The sequence shown here is derived from an EMBL/GenBank/DDBJ whole genome shotgun (WGS) entry which is preliminary data.</text>
</comment>
<evidence type="ECO:0000313" key="3">
    <source>
        <dbReference type="Proteomes" id="UP000658258"/>
    </source>
</evidence>
<evidence type="ECO:0000313" key="2">
    <source>
        <dbReference type="EMBL" id="GHE61078.1"/>
    </source>
</evidence>
<dbReference type="EMBL" id="BNAG01000002">
    <property type="protein sequence ID" value="GHE61078.1"/>
    <property type="molecule type" value="Genomic_DNA"/>
</dbReference>
<protein>
    <submittedName>
        <fullName evidence="2">Uncharacterized protein</fullName>
    </submittedName>
</protein>
<keyword evidence="1" id="KW-1133">Transmembrane helix</keyword>
<keyword evidence="3" id="KW-1185">Reference proteome</keyword>
<keyword evidence="1" id="KW-0812">Transmembrane</keyword>
<keyword evidence="1" id="KW-0472">Membrane</keyword>
<dbReference type="Proteomes" id="UP000658258">
    <property type="component" value="Unassembled WGS sequence"/>
</dbReference>
<accession>A0ABQ3I447</accession>
<reference evidence="3" key="1">
    <citation type="journal article" date="2019" name="Int. J. Syst. Evol. Microbiol.">
        <title>The Global Catalogue of Microorganisms (GCM) 10K type strain sequencing project: providing services to taxonomists for standard genome sequencing and annotation.</title>
        <authorList>
            <consortium name="The Broad Institute Genomics Platform"/>
            <consortium name="The Broad Institute Genome Sequencing Center for Infectious Disease"/>
            <person name="Wu L."/>
            <person name="Ma J."/>
        </authorList>
    </citation>
    <scope>NUCLEOTIDE SEQUENCE [LARGE SCALE GENOMIC DNA]</scope>
    <source>
        <strain evidence="3">CGMCC 1.15111</strain>
    </source>
</reference>
<organism evidence="2 3">
    <name type="scientific">Roseivirga thermotolerans</name>
    <dbReference type="NCBI Taxonomy" id="1758176"/>
    <lineage>
        <taxon>Bacteria</taxon>
        <taxon>Pseudomonadati</taxon>
        <taxon>Bacteroidota</taxon>
        <taxon>Cytophagia</taxon>
        <taxon>Cytophagales</taxon>
        <taxon>Roseivirgaceae</taxon>
        <taxon>Roseivirga</taxon>
    </lineage>
</organism>
<dbReference type="RefSeq" id="WP_189630073.1">
    <property type="nucleotide sequence ID" value="NZ_BNAG01000002.1"/>
</dbReference>
<evidence type="ECO:0000256" key="1">
    <source>
        <dbReference type="SAM" id="Phobius"/>
    </source>
</evidence>